<dbReference type="Proteomes" id="UP001372338">
    <property type="component" value="Unassembled WGS sequence"/>
</dbReference>
<evidence type="ECO:0000256" key="1">
    <source>
        <dbReference type="SAM" id="MobiDB-lite"/>
    </source>
</evidence>
<feature type="domain" description="TTI1 C-terminal TPR" evidence="3">
    <location>
        <begin position="1112"/>
        <end position="1340"/>
    </location>
</feature>
<evidence type="ECO:0000313" key="5">
    <source>
        <dbReference type="Proteomes" id="UP001372338"/>
    </source>
</evidence>
<dbReference type="InterPro" id="IPR049362">
    <property type="entry name" value="TTI1_rpt"/>
</dbReference>
<dbReference type="PANTHER" id="PTHR18460">
    <property type="entry name" value="TEL2 INTERACTING PROTEIN 1 TTI1 FAMILY MEMBER"/>
    <property type="match status" value="1"/>
</dbReference>
<protein>
    <recommendedName>
        <fullName evidence="6">ARM repeat superfamily protein</fullName>
    </recommendedName>
</protein>
<organism evidence="4 5">
    <name type="scientific">Crotalaria pallida</name>
    <name type="common">Smooth rattlebox</name>
    <name type="synonym">Crotalaria striata</name>
    <dbReference type="NCBI Taxonomy" id="3830"/>
    <lineage>
        <taxon>Eukaryota</taxon>
        <taxon>Viridiplantae</taxon>
        <taxon>Streptophyta</taxon>
        <taxon>Embryophyta</taxon>
        <taxon>Tracheophyta</taxon>
        <taxon>Spermatophyta</taxon>
        <taxon>Magnoliopsida</taxon>
        <taxon>eudicotyledons</taxon>
        <taxon>Gunneridae</taxon>
        <taxon>Pentapetalae</taxon>
        <taxon>rosids</taxon>
        <taxon>fabids</taxon>
        <taxon>Fabales</taxon>
        <taxon>Fabaceae</taxon>
        <taxon>Papilionoideae</taxon>
        <taxon>50 kb inversion clade</taxon>
        <taxon>genistoids sensu lato</taxon>
        <taxon>core genistoids</taxon>
        <taxon>Crotalarieae</taxon>
        <taxon>Crotalaria</taxon>
    </lineage>
</organism>
<dbReference type="Pfam" id="PF21547">
    <property type="entry name" value="TTI1"/>
    <property type="match status" value="1"/>
</dbReference>
<dbReference type="EMBL" id="JAYWIO010000005">
    <property type="protein sequence ID" value="KAK7259182.1"/>
    <property type="molecule type" value="Genomic_DNA"/>
</dbReference>
<keyword evidence="5" id="KW-1185">Reference proteome</keyword>
<dbReference type="InterPro" id="IPR057567">
    <property type="entry name" value="TPR_TTI1_C"/>
</dbReference>
<dbReference type="GO" id="GO:0005737">
    <property type="term" value="C:cytoplasm"/>
    <property type="evidence" value="ECO:0007669"/>
    <property type="project" value="TreeGrafter"/>
</dbReference>
<name>A0AAN9EKY9_CROPI</name>
<reference evidence="4 5" key="1">
    <citation type="submission" date="2024-01" db="EMBL/GenBank/DDBJ databases">
        <title>The genomes of 5 underutilized Papilionoideae crops provide insights into root nodulation and disease resistanc.</title>
        <authorList>
            <person name="Yuan L."/>
        </authorList>
    </citation>
    <scope>NUCLEOTIDE SEQUENCE [LARGE SCALE GENOMIC DNA]</scope>
    <source>
        <strain evidence="4">ZHUSHIDOU_FW_LH</strain>
        <tissue evidence="4">Leaf</tissue>
    </source>
</reference>
<proteinExistence type="predicted"/>
<comment type="caution">
    <text evidence="4">The sequence shown here is derived from an EMBL/GenBank/DDBJ whole genome shotgun (WGS) entry which is preliminary data.</text>
</comment>
<dbReference type="InterPro" id="IPR057566">
    <property type="entry name" value="TPR_TTI1_N"/>
</dbReference>
<evidence type="ECO:0000313" key="4">
    <source>
        <dbReference type="EMBL" id="KAK7259182.1"/>
    </source>
</evidence>
<gene>
    <name evidence="4" type="ORF">RIF29_24782</name>
</gene>
<feature type="compositionally biased region" description="Polar residues" evidence="1">
    <location>
        <begin position="36"/>
        <end position="47"/>
    </location>
</feature>
<feature type="region of interest" description="Disordered" evidence="1">
    <location>
        <begin position="8"/>
        <end position="48"/>
    </location>
</feature>
<accession>A0AAN9EKY9</accession>
<dbReference type="PANTHER" id="PTHR18460:SF3">
    <property type="entry name" value="TELO2-INTERACTING PROTEIN 1 HOMOLOG"/>
    <property type="match status" value="1"/>
</dbReference>
<dbReference type="InterPro" id="IPR016024">
    <property type="entry name" value="ARM-type_fold"/>
</dbReference>
<evidence type="ECO:0000259" key="3">
    <source>
        <dbReference type="Pfam" id="PF24181"/>
    </source>
</evidence>
<evidence type="ECO:0008006" key="6">
    <source>
        <dbReference type="Google" id="ProtNLM"/>
    </source>
</evidence>
<dbReference type="InterPro" id="IPR052587">
    <property type="entry name" value="TELO2-interacting_protein_1"/>
</dbReference>
<feature type="compositionally biased region" description="Polar residues" evidence="1">
    <location>
        <begin position="8"/>
        <end position="18"/>
    </location>
</feature>
<feature type="domain" description="TTI1 N-terminal TPR" evidence="2">
    <location>
        <begin position="291"/>
        <end position="537"/>
    </location>
</feature>
<sequence length="1413" mass="157591">MLLGFTGVTTKLKTQTITPPSHPPQHFQPPSCRRNLPTSSHRITSASPALAHPVTHRYNFEMEQEDILKLREASTESRFEEEEEAETERLSDTAFPHLKSFSLQLLELLRNPQNQNQKQSSVIPDLLRFLRNSSSSSLQPFFDYTLFPLLLLLDAAIHCRSKVDSQEKFTISDVPKMPFKVSDSVAEGVVNCLEELLRKCHLKSVDQMVVLLKKLTYGALLSPSEASEEFREGIILCFRALLLSLHSCSNVSCSCKQIPGLPALSDNMYDTLHKSFKYGSESEECLLAFLRSETASAAIGHWLSLLLKAADTEAGRGHRGSARLRTEAFKTLRVLVAKVGSADALAFFLPGVVSQFAKVLHGTKTMISGAAGSVESIDQAIRGLAEFLMIVLKDNDNSPALDIEATSNFDSNECKSTLSLLEELRQLPVKTNVEDRNVESGKISCSQTQLQETGSTDLDRENLSLHVNRTKIWMQKTSSNVNKLLRATFPHICIHPAQKVRKGLVDAIKGLLVECRNTLGESRLMLLECLCALVFDDSDDVSSTAQNFLEFLFSQNWKPLIERDANEIFIRHLEKLPKVVLGNEESLAVLHSRQLLTIIFYSGPHLLVDHLQSPVATARFLDVFAASISHNSVFSGSLDKIISANRSSTQGYLPSIAELKSGANFFNYGLPHINSGSCETPKCSLIEEKSIEESLNTAQKNYELPRMPPWFGYVGSQKLYQPLAWMLRLVGLSLVADCRSEGLLSNVIETLLGYLRKLVSDLRFKEYNKESWQSWYDRTGSGQLLRQASTAACMLNEIMFGLSDQAINDFSRMFHRSAIKRGVQVHSLELDCAFHESFWTIPKDKGARSHIVDCIGGILHEYLSAEVWNVPVERGVPDIQLNVAFEDISLYFFQDATMLHEVIIDGVGIFNLCLGRDFVSSGFLHSSLYLLLESLSSSNFKVRNAADSVLHILSTTSGYATVGQLVLEYADYVIDSICRQLRHLDLNHDVPNMLASMLSYIGVAHKILPLLEEPMRSVSMELEILGRHQHPDLTIPFLKAVAEIAKASKREACLLPTQAESFAVHVRSVISNSEEPTQDQWEVILFKLNDSRRYRRTVGSIAGSCITAATPLLASFKLEICLATLDIIEGGMLALAEVEAAYKHERETKEATEEALQSRSLYQLKDTLDTTEEGADENRLLPAMNKIWPFLVTCIKNRNPVPVRRCLNVISKVVQICGGDFFTRRFKTDETHFCKLLTTSPFRKMSFKEEKIPLQLPYRSSSASSDDSLAETSYLKVQIAMLNMIADLCRDKRSASALELVLKKISGLVVGIACSSVVGLRDASVNALHGLASIDPDLIWLLLADIYYTVKKTETLPPCGSDLPQISEILPLPSSPKEHLYVQYGGQSHGFDIDMASVEVVFTKFDSHYQMYS</sequence>
<dbReference type="Pfam" id="PF24173">
    <property type="entry name" value="TPR_TTI1_N"/>
    <property type="match status" value="1"/>
</dbReference>
<dbReference type="SUPFAM" id="SSF48371">
    <property type="entry name" value="ARM repeat"/>
    <property type="match status" value="1"/>
</dbReference>
<dbReference type="Pfam" id="PF24181">
    <property type="entry name" value="TPR_TTI1_C"/>
    <property type="match status" value="1"/>
</dbReference>
<evidence type="ECO:0000259" key="2">
    <source>
        <dbReference type="Pfam" id="PF24173"/>
    </source>
</evidence>